<accession>A0A439DDY9</accession>
<dbReference type="AlphaFoldDB" id="A0A439DDY9"/>
<gene>
    <name evidence="1" type="ORF">EKO27_g2459</name>
</gene>
<proteinExistence type="predicted"/>
<evidence type="ECO:0000313" key="1">
    <source>
        <dbReference type="EMBL" id="RWA12637.1"/>
    </source>
</evidence>
<sequence length="151" mass="18057">MCQYWATTFPCGCASWRSSGYEFCAKRGTGKCKVALRRYVWKTFCPHTRKEMRNKKYVPGMRLAACCRKLDEDARQGLCRKCDSVPTEPNTGPPRWHCPNHVVLVEESDDVPRAEAERFFERSVVHWALDHQRRYYRRRDDKWAKKVWWSY</sequence>
<keyword evidence="2" id="KW-1185">Reference proteome</keyword>
<name>A0A439DDY9_9PEZI</name>
<comment type="caution">
    <text evidence="1">The sequence shown here is derived from an EMBL/GenBank/DDBJ whole genome shotgun (WGS) entry which is preliminary data.</text>
</comment>
<reference evidence="1 2" key="1">
    <citation type="submission" date="2018-12" db="EMBL/GenBank/DDBJ databases">
        <title>Draft genome sequence of Xylaria grammica IHI A82.</title>
        <authorList>
            <person name="Buettner E."/>
            <person name="Kellner H."/>
        </authorList>
    </citation>
    <scope>NUCLEOTIDE SEQUENCE [LARGE SCALE GENOMIC DNA]</scope>
    <source>
        <strain evidence="1 2">IHI A82</strain>
    </source>
</reference>
<organism evidence="1 2">
    <name type="scientific">Xylaria grammica</name>
    <dbReference type="NCBI Taxonomy" id="363999"/>
    <lineage>
        <taxon>Eukaryota</taxon>
        <taxon>Fungi</taxon>
        <taxon>Dikarya</taxon>
        <taxon>Ascomycota</taxon>
        <taxon>Pezizomycotina</taxon>
        <taxon>Sordariomycetes</taxon>
        <taxon>Xylariomycetidae</taxon>
        <taxon>Xylariales</taxon>
        <taxon>Xylariaceae</taxon>
        <taxon>Xylaria</taxon>
    </lineage>
</organism>
<protein>
    <submittedName>
        <fullName evidence="1">Uncharacterized protein</fullName>
    </submittedName>
</protein>
<dbReference type="EMBL" id="RYZI01000045">
    <property type="protein sequence ID" value="RWA12637.1"/>
    <property type="molecule type" value="Genomic_DNA"/>
</dbReference>
<evidence type="ECO:0000313" key="2">
    <source>
        <dbReference type="Proteomes" id="UP000286045"/>
    </source>
</evidence>
<dbReference type="Proteomes" id="UP000286045">
    <property type="component" value="Unassembled WGS sequence"/>
</dbReference>